<dbReference type="EMBL" id="CAIQ01000513">
    <property type="protein sequence ID" value="CCI38802.1"/>
    <property type="molecule type" value="Genomic_DNA"/>
</dbReference>
<dbReference type="RefSeq" id="WP_002801200.1">
    <property type="nucleotide sequence ID" value="NZ_CAIQ01000513.1"/>
</dbReference>
<dbReference type="Proteomes" id="UP000004047">
    <property type="component" value="Unassembled WGS sequence"/>
</dbReference>
<comment type="caution">
    <text evidence="2">The sequence shown here is derived from an EMBL/GenBank/DDBJ whole genome shotgun (WGS) entry which is preliminary data.</text>
</comment>
<evidence type="ECO:0000313" key="3">
    <source>
        <dbReference type="Proteomes" id="UP000004047"/>
    </source>
</evidence>
<feature type="signal peptide" evidence="1">
    <location>
        <begin position="1"/>
        <end position="22"/>
    </location>
</feature>
<feature type="chain" id="PRO_5003691145" description="SPOR domain-containing protein" evidence="1">
    <location>
        <begin position="23"/>
        <end position="237"/>
    </location>
</feature>
<protein>
    <recommendedName>
        <fullName evidence="4">SPOR domain-containing protein</fullName>
    </recommendedName>
</protein>
<evidence type="ECO:0000313" key="2">
    <source>
        <dbReference type="EMBL" id="CCI38802.1"/>
    </source>
</evidence>
<organism evidence="2 3">
    <name type="scientific">Microcystis aeruginosa PCC 9701</name>
    <dbReference type="NCBI Taxonomy" id="721123"/>
    <lineage>
        <taxon>Bacteria</taxon>
        <taxon>Bacillati</taxon>
        <taxon>Cyanobacteriota</taxon>
        <taxon>Cyanophyceae</taxon>
        <taxon>Oscillatoriophycideae</taxon>
        <taxon>Chroococcales</taxon>
        <taxon>Microcystaceae</taxon>
        <taxon>Microcystis</taxon>
    </lineage>
</organism>
<reference evidence="2 3" key="1">
    <citation type="submission" date="2012-04" db="EMBL/GenBank/DDBJ databases">
        <authorList>
            <person name="Genoscope - CEA"/>
        </authorList>
    </citation>
    <scope>NUCLEOTIDE SEQUENCE [LARGE SCALE GENOMIC DNA]</scope>
    <source>
        <strain evidence="2 3">9701</strain>
    </source>
</reference>
<evidence type="ECO:0000256" key="1">
    <source>
        <dbReference type="SAM" id="SignalP"/>
    </source>
</evidence>
<proteinExistence type="predicted"/>
<keyword evidence="1" id="KW-0732">Signal</keyword>
<dbReference type="AlphaFoldDB" id="I4IWX8"/>
<evidence type="ECO:0008006" key="4">
    <source>
        <dbReference type="Google" id="ProtNLM"/>
    </source>
</evidence>
<dbReference type="HOGENOM" id="CLU_1169599_0_0_3"/>
<sequence length="237" mass="27573">MKHYYCLILTVLILSISFADLASSQYQSGVDYYGVVYSSDKDIKAALSERDQLPRLLPQYQRQNSLFKRRNWYVSVVVFNNKSDTERARNIIDSEYSRGSFVVNLQEWCRPDWTKYTAVLEDVNYYDCKRGEIIPGRTGAIITNITNEFSTIKDAKSDLEKLKRNTFQKQQHNLTIFKRGDSYFTAVINYANKEEAKKNIPNGKKFRDVDIKDWCNPSGDPKSGYLAKDDYIQCQNK</sequence>
<accession>I4IWX8</accession>
<name>I4IWX8_MICAE</name>
<gene>
    <name evidence="2" type="ORF">MICAK_650004</name>
</gene>